<comment type="caution">
    <text evidence="1">The sequence shown here is derived from an EMBL/GenBank/DDBJ whole genome shotgun (WGS) entry which is preliminary data.</text>
</comment>
<sequence>MSKSISYEKASDLAREAFKPYTSTVERNAAGDGFSFRVSDRQGQELLAVPTLGAEVYGDPVRLGEALQRARLDLGKKGHELEPWTMPVLTDATGIPETPPNY</sequence>
<protein>
    <recommendedName>
        <fullName evidence="3">DUF3509 domain-containing protein</fullName>
    </recommendedName>
</protein>
<dbReference type="AlphaFoldDB" id="A0A553GUQ2"/>
<reference evidence="1 2" key="1">
    <citation type="submission" date="2019-07" db="EMBL/GenBank/DDBJ databases">
        <title>Pseudomonas mangiferae sp. nov., isolated from bark of mango tree in Thailand.</title>
        <authorList>
            <person name="Srisuk N."/>
            <person name="Anurat P."/>
        </authorList>
    </citation>
    <scope>NUCLEOTIDE SEQUENCE [LARGE SCALE GENOMIC DNA]</scope>
    <source>
        <strain evidence="1 2">DMKU_BBB3-04</strain>
    </source>
</reference>
<evidence type="ECO:0008006" key="3">
    <source>
        <dbReference type="Google" id="ProtNLM"/>
    </source>
</evidence>
<dbReference type="Proteomes" id="UP000315235">
    <property type="component" value="Unassembled WGS sequence"/>
</dbReference>
<name>A0A553GUQ2_9PSED</name>
<gene>
    <name evidence="1" type="ORF">FM069_18780</name>
</gene>
<keyword evidence="2" id="KW-1185">Reference proteome</keyword>
<evidence type="ECO:0000313" key="1">
    <source>
        <dbReference type="EMBL" id="TRX73221.1"/>
    </source>
</evidence>
<accession>A0A553GUQ2</accession>
<organism evidence="1 2">
    <name type="scientific">Pseudomonas mangiferae</name>
    <dbReference type="NCBI Taxonomy" id="2593654"/>
    <lineage>
        <taxon>Bacteria</taxon>
        <taxon>Pseudomonadati</taxon>
        <taxon>Pseudomonadota</taxon>
        <taxon>Gammaproteobacteria</taxon>
        <taxon>Pseudomonadales</taxon>
        <taxon>Pseudomonadaceae</taxon>
        <taxon>Pseudomonas</taxon>
    </lineage>
</organism>
<evidence type="ECO:0000313" key="2">
    <source>
        <dbReference type="Proteomes" id="UP000315235"/>
    </source>
</evidence>
<dbReference type="EMBL" id="VJOY01000018">
    <property type="protein sequence ID" value="TRX73221.1"/>
    <property type="molecule type" value="Genomic_DNA"/>
</dbReference>
<dbReference type="RefSeq" id="WP_143489906.1">
    <property type="nucleotide sequence ID" value="NZ_VJOY01000018.1"/>
</dbReference>
<proteinExistence type="predicted"/>
<dbReference type="OrthoDB" id="6890042at2"/>